<keyword evidence="4" id="KW-0479">Metal-binding</keyword>
<comment type="cofactor">
    <cofactor evidence="1">
        <name>Fe cation</name>
        <dbReference type="ChEBI" id="CHEBI:24875"/>
    </cofactor>
</comment>
<name>A0ABP8HR58_9BURK</name>
<accession>A0ABP8HR58</accession>
<comment type="similarity">
    <text evidence="2">Belongs to the bacterial ring-hydroxylating dioxygenase alpha subunit family.</text>
</comment>
<dbReference type="InterPro" id="IPR001663">
    <property type="entry name" value="Rng_hydr_dOase-A"/>
</dbReference>
<keyword evidence="5" id="KW-0560">Oxidoreductase</keyword>
<evidence type="ECO:0000259" key="8">
    <source>
        <dbReference type="PROSITE" id="PS51296"/>
    </source>
</evidence>
<proteinExistence type="inferred from homology"/>
<keyword evidence="9" id="KW-0223">Dioxygenase</keyword>
<organism evidence="9 10">
    <name type="scientific">Pigmentiphaga soli</name>
    <dbReference type="NCBI Taxonomy" id="1007095"/>
    <lineage>
        <taxon>Bacteria</taxon>
        <taxon>Pseudomonadati</taxon>
        <taxon>Pseudomonadota</taxon>
        <taxon>Betaproteobacteria</taxon>
        <taxon>Burkholderiales</taxon>
        <taxon>Alcaligenaceae</taxon>
        <taxon>Pigmentiphaga</taxon>
    </lineage>
</organism>
<keyword evidence="3" id="KW-0001">2Fe-2S</keyword>
<dbReference type="InterPro" id="IPR036922">
    <property type="entry name" value="Rieske_2Fe-2S_sf"/>
</dbReference>
<dbReference type="EMBL" id="BAABFO010000036">
    <property type="protein sequence ID" value="GAA4343060.1"/>
    <property type="molecule type" value="Genomic_DNA"/>
</dbReference>
<reference evidence="10" key="1">
    <citation type="journal article" date="2019" name="Int. J. Syst. Evol. Microbiol.">
        <title>The Global Catalogue of Microorganisms (GCM) 10K type strain sequencing project: providing services to taxonomists for standard genome sequencing and annotation.</title>
        <authorList>
            <consortium name="The Broad Institute Genomics Platform"/>
            <consortium name="The Broad Institute Genome Sequencing Center for Infectious Disease"/>
            <person name="Wu L."/>
            <person name="Ma J."/>
        </authorList>
    </citation>
    <scope>NUCLEOTIDE SEQUENCE [LARGE SCALE GENOMIC DNA]</scope>
    <source>
        <strain evidence="10">JCM 17666</strain>
    </source>
</reference>
<keyword evidence="7" id="KW-0411">Iron-sulfur</keyword>
<evidence type="ECO:0000256" key="5">
    <source>
        <dbReference type="ARBA" id="ARBA00023002"/>
    </source>
</evidence>
<dbReference type="PANTHER" id="PTHR43756:SF5">
    <property type="entry name" value="CHOLINE MONOOXYGENASE, CHLOROPLASTIC"/>
    <property type="match status" value="1"/>
</dbReference>
<protein>
    <submittedName>
        <fullName evidence="9">Aromatic ring-hydroxylating dioxygenase subunit alpha</fullName>
    </submittedName>
</protein>
<evidence type="ECO:0000256" key="1">
    <source>
        <dbReference type="ARBA" id="ARBA00001962"/>
    </source>
</evidence>
<keyword evidence="6" id="KW-0408">Iron</keyword>
<dbReference type="SUPFAM" id="SSF50022">
    <property type="entry name" value="ISP domain"/>
    <property type="match status" value="1"/>
</dbReference>
<evidence type="ECO:0000256" key="2">
    <source>
        <dbReference type="ARBA" id="ARBA00008751"/>
    </source>
</evidence>
<gene>
    <name evidence="9" type="ORF">GCM10023144_45630</name>
</gene>
<comment type="caution">
    <text evidence="9">The sequence shown here is derived from an EMBL/GenBank/DDBJ whole genome shotgun (WGS) entry which is preliminary data.</text>
</comment>
<dbReference type="PANTHER" id="PTHR43756">
    <property type="entry name" value="CHOLINE MONOOXYGENASE, CHLOROPLASTIC"/>
    <property type="match status" value="1"/>
</dbReference>
<evidence type="ECO:0000256" key="7">
    <source>
        <dbReference type="ARBA" id="ARBA00023014"/>
    </source>
</evidence>
<dbReference type="RefSeq" id="WP_345252249.1">
    <property type="nucleotide sequence ID" value="NZ_BAABFO010000036.1"/>
</dbReference>
<evidence type="ECO:0000313" key="9">
    <source>
        <dbReference type="EMBL" id="GAA4343060.1"/>
    </source>
</evidence>
<sequence length="391" mass="44698">MTDIGRVEHVAASRAQLPVSAYFDEARFKREMQAIFQRAPLYVGHLKGVPEVGDYRTLAQENDGRVLVRNRHGVELVSNVCRHRQALMLGRGSPGSAQGRPACEPSAGNLGPTGNIVCPLHRWTYDSRGALIGAPLFGETPPLDLQRFPLQQWNGSLFEAPRAGGRNAARELAAFDGRPEFDFSDYVLDRVQVHHCHYNWKTFIEVYLEDYHVGPFHPGLGRFVTCDDLSWEFGQSYSLQRVGIHAALEQPGSQVYRRWHDRVLEFRNGESPAFGAIWVTHFPTHMIELYPHTLVLSTLYPKSPQETVNIVEFYYPEEIVHFEREFVEAQQAAYMETAVEDDEIAERMDAGRRVLMERGVNETGPYQSPMEDGMQHFHEWYRTQMSEYDAP</sequence>
<dbReference type="Pfam" id="PF00355">
    <property type="entry name" value="Rieske"/>
    <property type="match status" value="1"/>
</dbReference>
<dbReference type="Gene3D" id="2.102.10.10">
    <property type="entry name" value="Rieske [2Fe-2S] iron-sulphur domain"/>
    <property type="match status" value="1"/>
</dbReference>
<dbReference type="GO" id="GO:0051213">
    <property type="term" value="F:dioxygenase activity"/>
    <property type="evidence" value="ECO:0007669"/>
    <property type="project" value="UniProtKB-KW"/>
</dbReference>
<dbReference type="Proteomes" id="UP001501671">
    <property type="component" value="Unassembled WGS sequence"/>
</dbReference>
<evidence type="ECO:0000313" key="10">
    <source>
        <dbReference type="Proteomes" id="UP001501671"/>
    </source>
</evidence>
<evidence type="ECO:0000256" key="4">
    <source>
        <dbReference type="ARBA" id="ARBA00022723"/>
    </source>
</evidence>
<dbReference type="InterPro" id="IPR017941">
    <property type="entry name" value="Rieske_2Fe-2S"/>
</dbReference>
<evidence type="ECO:0000256" key="3">
    <source>
        <dbReference type="ARBA" id="ARBA00022714"/>
    </source>
</evidence>
<dbReference type="SUPFAM" id="SSF55961">
    <property type="entry name" value="Bet v1-like"/>
    <property type="match status" value="1"/>
</dbReference>
<dbReference type="Gene3D" id="3.90.380.10">
    <property type="entry name" value="Naphthalene 1,2-dioxygenase Alpha Subunit, Chain A, domain 1"/>
    <property type="match status" value="2"/>
</dbReference>
<dbReference type="Pfam" id="PF00848">
    <property type="entry name" value="Ring_hydroxyl_A"/>
    <property type="match status" value="1"/>
</dbReference>
<dbReference type="CDD" id="cd03469">
    <property type="entry name" value="Rieske_RO_Alpha_N"/>
    <property type="match status" value="1"/>
</dbReference>
<keyword evidence="10" id="KW-1185">Reference proteome</keyword>
<evidence type="ECO:0000256" key="6">
    <source>
        <dbReference type="ARBA" id="ARBA00023004"/>
    </source>
</evidence>
<feature type="domain" description="Rieske" evidence="8">
    <location>
        <begin position="41"/>
        <end position="159"/>
    </location>
</feature>
<dbReference type="CDD" id="cd00680">
    <property type="entry name" value="RHO_alpha_C"/>
    <property type="match status" value="1"/>
</dbReference>
<dbReference type="InterPro" id="IPR015879">
    <property type="entry name" value="Ring_hydroxy_dOase_asu_C_dom"/>
</dbReference>
<dbReference type="PROSITE" id="PS51296">
    <property type="entry name" value="RIESKE"/>
    <property type="match status" value="1"/>
</dbReference>